<feature type="transmembrane region" description="Helical" evidence="2">
    <location>
        <begin position="294"/>
        <end position="315"/>
    </location>
</feature>
<evidence type="ECO:0000313" key="3">
    <source>
        <dbReference type="EMBL" id="MBJ7595330.1"/>
    </source>
</evidence>
<reference evidence="3 4" key="1">
    <citation type="submission" date="2020-10" db="EMBL/GenBank/DDBJ databases">
        <title>Ca. Dormibacterota MAGs.</title>
        <authorList>
            <person name="Montgomery K."/>
        </authorList>
    </citation>
    <scope>NUCLEOTIDE SEQUENCE [LARGE SCALE GENOMIC DNA]</scope>
    <source>
        <strain evidence="3">SC8812_S17_18</strain>
    </source>
</reference>
<protein>
    <submittedName>
        <fullName evidence="3">Uncharacterized protein</fullName>
    </submittedName>
</protein>
<sequence length="399" mass="38598">MVTGSIPPDAPGSGPHAGIAALLALAGFSLLEGVGLAVSGHDPRVSGLLALAVGAVLYALALVGRLLRRWPEVRSVMAVVASLFIAAGVVGLGQGAPSGLLVALAGAVVIGLAALAARRIPSAVAAALAVLGVIVIPAVLIAIAGAGLLAAAVAGTVALALVVLAGHGVPRSAHPAGRRWMIGTSAVAGALVVTVLTAVVGGVAVGAAAVGAAGLCMAAERRRSIALGLAAFVMLSVTLAEAVRSGGNNPGSNATLLILGAVVLAGVAMAAGLFSRRTLVLSGGPRLPLSVEDLVIALAAVLTLASATGTVGAGFGGPTPFSIFGSGSSSSSSSSSGGPFQVVPAPTFGSGYIPCPSAPPGFTLPPEFTPPPGVRDVLRGARPRRGDGHRPLRPPPATR</sequence>
<feature type="transmembrane region" description="Helical" evidence="2">
    <location>
        <begin position="20"/>
        <end position="39"/>
    </location>
</feature>
<feature type="transmembrane region" description="Helical" evidence="2">
    <location>
        <begin position="225"/>
        <end position="243"/>
    </location>
</feature>
<feature type="transmembrane region" description="Helical" evidence="2">
    <location>
        <begin position="75"/>
        <end position="93"/>
    </location>
</feature>
<organism evidence="3 4">
    <name type="scientific">Candidatus Aeolococcus gillhamiae</name>
    <dbReference type="NCBI Taxonomy" id="3127015"/>
    <lineage>
        <taxon>Bacteria</taxon>
        <taxon>Bacillati</taxon>
        <taxon>Candidatus Dormiibacterota</taxon>
        <taxon>Candidatus Dormibacteria</taxon>
        <taxon>Candidatus Aeolococcales</taxon>
        <taxon>Candidatus Aeolococcaceae</taxon>
        <taxon>Candidatus Aeolococcus</taxon>
    </lineage>
</organism>
<feature type="transmembrane region" description="Helical" evidence="2">
    <location>
        <begin position="255"/>
        <end position="274"/>
    </location>
</feature>
<keyword evidence="2" id="KW-0812">Transmembrane</keyword>
<comment type="caution">
    <text evidence="3">The sequence shown here is derived from an EMBL/GenBank/DDBJ whole genome shotgun (WGS) entry which is preliminary data.</text>
</comment>
<evidence type="ECO:0000313" key="4">
    <source>
        <dbReference type="Proteomes" id="UP000606991"/>
    </source>
</evidence>
<evidence type="ECO:0000256" key="1">
    <source>
        <dbReference type="SAM" id="MobiDB-lite"/>
    </source>
</evidence>
<dbReference type="EMBL" id="JAEKNS010000112">
    <property type="protein sequence ID" value="MBJ7595330.1"/>
    <property type="molecule type" value="Genomic_DNA"/>
</dbReference>
<name>A0A934JYI7_9BACT</name>
<evidence type="ECO:0000256" key="2">
    <source>
        <dbReference type="SAM" id="Phobius"/>
    </source>
</evidence>
<gene>
    <name evidence="3" type="ORF">JF886_10805</name>
</gene>
<feature type="compositionally biased region" description="Pro residues" evidence="1">
    <location>
        <begin position="359"/>
        <end position="373"/>
    </location>
</feature>
<proteinExistence type="predicted"/>
<dbReference type="Proteomes" id="UP000606991">
    <property type="component" value="Unassembled WGS sequence"/>
</dbReference>
<keyword evidence="2" id="KW-1133">Transmembrane helix</keyword>
<feature type="compositionally biased region" description="Basic and acidic residues" evidence="1">
    <location>
        <begin position="376"/>
        <end position="390"/>
    </location>
</feature>
<feature type="transmembrane region" description="Helical" evidence="2">
    <location>
        <begin position="45"/>
        <end position="63"/>
    </location>
</feature>
<keyword evidence="2" id="KW-0472">Membrane</keyword>
<feature type="region of interest" description="Disordered" evidence="1">
    <location>
        <begin position="359"/>
        <end position="399"/>
    </location>
</feature>
<feature type="transmembrane region" description="Helical" evidence="2">
    <location>
        <begin position="124"/>
        <end position="143"/>
    </location>
</feature>
<feature type="transmembrane region" description="Helical" evidence="2">
    <location>
        <begin position="149"/>
        <end position="168"/>
    </location>
</feature>
<dbReference type="RefSeq" id="WP_337312335.1">
    <property type="nucleotide sequence ID" value="NZ_JAEKNS010000112.1"/>
</dbReference>
<feature type="transmembrane region" description="Helical" evidence="2">
    <location>
        <begin position="99"/>
        <end position="117"/>
    </location>
</feature>
<dbReference type="AlphaFoldDB" id="A0A934JYI7"/>
<accession>A0A934JYI7</accession>
<feature type="transmembrane region" description="Helical" evidence="2">
    <location>
        <begin position="180"/>
        <end position="213"/>
    </location>
</feature>